<dbReference type="EMBL" id="JAODUO010000425">
    <property type="protein sequence ID" value="KAK2180809.1"/>
    <property type="molecule type" value="Genomic_DNA"/>
</dbReference>
<dbReference type="Proteomes" id="UP001209878">
    <property type="component" value="Unassembled WGS sequence"/>
</dbReference>
<organism evidence="1 2">
    <name type="scientific">Ridgeia piscesae</name>
    <name type="common">Tubeworm</name>
    <dbReference type="NCBI Taxonomy" id="27915"/>
    <lineage>
        <taxon>Eukaryota</taxon>
        <taxon>Metazoa</taxon>
        <taxon>Spiralia</taxon>
        <taxon>Lophotrochozoa</taxon>
        <taxon>Annelida</taxon>
        <taxon>Polychaeta</taxon>
        <taxon>Sedentaria</taxon>
        <taxon>Canalipalpata</taxon>
        <taxon>Sabellida</taxon>
        <taxon>Siboglinidae</taxon>
        <taxon>Ridgeia</taxon>
    </lineage>
</organism>
<dbReference type="AlphaFoldDB" id="A0AAD9L0J0"/>
<evidence type="ECO:0000313" key="2">
    <source>
        <dbReference type="Proteomes" id="UP001209878"/>
    </source>
</evidence>
<accession>A0AAD9L0J0</accession>
<reference evidence="1" key="1">
    <citation type="journal article" date="2023" name="Mol. Biol. Evol.">
        <title>Third-Generation Sequencing Reveals the Adaptive Role of the Epigenome in Three Deep-Sea Polychaetes.</title>
        <authorList>
            <person name="Perez M."/>
            <person name="Aroh O."/>
            <person name="Sun Y."/>
            <person name="Lan Y."/>
            <person name="Juniper S.K."/>
            <person name="Young C.R."/>
            <person name="Angers B."/>
            <person name="Qian P.Y."/>
        </authorList>
    </citation>
    <scope>NUCLEOTIDE SEQUENCE</scope>
    <source>
        <strain evidence="1">R07B-5</strain>
    </source>
</reference>
<evidence type="ECO:0000313" key="1">
    <source>
        <dbReference type="EMBL" id="KAK2180809.1"/>
    </source>
</evidence>
<name>A0AAD9L0J0_RIDPI</name>
<protein>
    <submittedName>
        <fullName evidence="1">Uncharacterized protein</fullName>
    </submittedName>
</protein>
<comment type="caution">
    <text evidence="1">The sequence shown here is derived from an EMBL/GenBank/DDBJ whole genome shotgun (WGS) entry which is preliminary data.</text>
</comment>
<sequence length="100" mass="11266">MSSVHACACDVSKTCDIWTLSTAVVSWTLVSSPSVLFVHTCVYRCVWAHLYVHVFVYTCMFKCCVHVYEQVFVYTCMCLCIPIHTGIHVSFQAGMSVNDD</sequence>
<gene>
    <name evidence="1" type="ORF">NP493_425g03027</name>
</gene>
<keyword evidence="2" id="KW-1185">Reference proteome</keyword>
<proteinExistence type="predicted"/>